<accession>A0A2P2NPI7</accession>
<reference evidence="1" key="1">
    <citation type="submission" date="2018-02" db="EMBL/GenBank/DDBJ databases">
        <title>Rhizophora mucronata_Transcriptome.</title>
        <authorList>
            <person name="Meera S.P."/>
            <person name="Sreeshan A."/>
            <person name="Augustine A."/>
        </authorList>
    </citation>
    <scope>NUCLEOTIDE SEQUENCE</scope>
    <source>
        <tissue evidence="1">Leaf</tissue>
    </source>
</reference>
<organism evidence="1">
    <name type="scientific">Rhizophora mucronata</name>
    <name type="common">Asiatic mangrove</name>
    <dbReference type="NCBI Taxonomy" id="61149"/>
    <lineage>
        <taxon>Eukaryota</taxon>
        <taxon>Viridiplantae</taxon>
        <taxon>Streptophyta</taxon>
        <taxon>Embryophyta</taxon>
        <taxon>Tracheophyta</taxon>
        <taxon>Spermatophyta</taxon>
        <taxon>Magnoliopsida</taxon>
        <taxon>eudicotyledons</taxon>
        <taxon>Gunneridae</taxon>
        <taxon>Pentapetalae</taxon>
        <taxon>rosids</taxon>
        <taxon>fabids</taxon>
        <taxon>Malpighiales</taxon>
        <taxon>Rhizophoraceae</taxon>
        <taxon>Rhizophora</taxon>
    </lineage>
</organism>
<sequence length="14" mass="1865">MEKLFIRFFFFLNI</sequence>
<evidence type="ECO:0000313" key="1">
    <source>
        <dbReference type="EMBL" id="MBX44419.1"/>
    </source>
</evidence>
<protein>
    <submittedName>
        <fullName evidence="1">Uncharacterized protein</fullName>
    </submittedName>
</protein>
<dbReference type="EMBL" id="GGEC01063935">
    <property type="protein sequence ID" value="MBX44419.1"/>
    <property type="molecule type" value="Transcribed_RNA"/>
</dbReference>
<name>A0A2P2NPI7_RHIMU</name>
<proteinExistence type="predicted"/>